<evidence type="ECO:0000256" key="2">
    <source>
        <dbReference type="ARBA" id="ARBA00005267"/>
    </source>
</evidence>
<dbReference type="Gene3D" id="3.40.50.360">
    <property type="match status" value="1"/>
</dbReference>
<dbReference type="Pfam" id="PF00258">
    <property type="entry name" value="Flavodoxin_1"/>
    <property type="match status" value="1"/>
</dbReference>
<evidence type="ECO:0000256" key="1">
    <source>
        <dbReference type="ARBA" id="ARBA00001917"/>
    </source>
</evidence>
<dbReference type="PROSITE" id="PS50902">
    <property type="entry name" value="FLAVODOXIN_LIKE"/>
    <property type="match status" value="1"/>
</dbReference>
<evidence type="ECO:0000256" key="4">
    <source>
        <dbReference type="ARBA" id="ARBA00022630"/>
    </source>
</evidence>
<dbReference type="GO" id="GO:0010181">
    <property type="term" value="F:FMN binding"/>
    <property type="evidence" value="ECO:0007669"/>
    <property type="project" value="InterPro"/>
</dbReference>
<comment type="cofactor">
    <cofactor evidence="1">
        <name>FMN</name>
        <dbReference type="ChEBI" id="CHEBI:58210"/>
    </cofactor>
</comment>
<dbReference type="Proteomes" id="UP000179233">
    <property type="component" value="Unassembled WGS sequence"/>
</dbReference>
<dbReference type="AlphaFoldDB" id="A0A1G1VTR6"/>
<evidence type="ECO:0000313" key="9">
    <source>
        <dbReference type="Proteomes" id="UP000179233"/>
    </source>
</evidence>
<dbReference type="InterPro" id="IPR008254">
    <property type="entry name" value="Flavodoxin/NO_synth"/>
</dbReference>
<evidence type="ECO:0000256" key="3">
    <source>
        <dbReference type="ARBA" id="ARBA00022448"/>
    </source>
</evidence>
<evidence type="ECO:0000256" key="6">
    <source>
        <dbReference type="ARBA" id="ARBA00022982"/>
    </source>
</evidence>
<comment type="caution">
    <text evidence="8">The sequence shown here is derived from an EMBL/GenBank/DDBJ whole genome shotgun (WGS) entry which is preliminary data.</text>
</comment>
<evidence type="ECO:0000313" key="8">
    <source>
        <dbReference type="EMBL" id="OGY18823.1"/>
    </source>
</evidence>
<dbReference type="PANTHER" id="PTHR42809">
    <property type="entry name" value="FLAVODOXIN 2"/>
    <property type="match status" value="1"/>
</dbReference>
<keyword evidence="5" id="KW-0288">FMN</keyword>
<evidence type="ECO:0000256" key="5">
    <source>
        <dbReference type="ARBA" id="ARBA00022643"/>
    </source>
</evidence>
<dbReference type="EMBL" id="MHCJ01000003">
    <property type="protein sequence ID" value="OGY18823.1"/>
    <property type="molecule type" value="Genomic_DNA"/>
</dbReference>
<dbReference type="InterPro" id="IPR050619">
    <property type="entry name" value="Flavodoxin"/>
</dbReference>
<dbReference type="InterPro" id="IPR029039">
    <property type="entry name" value="Flavoprotein-like_sf"/>
</dbReference>
<keyword evidence="3" id="KW-0813">Transport</keyword>
<name>A0A1G1VTR6_9BACT</name>
<comment type="similarity">
    <text evidence="2">Belongs to the flavodoxin family.</text>
</comment>
<keyword evidence="4" id="KW-0285">Flavoprotein</keyword>
<evidence type="ECO:0000259" key="7">
    <source>
        <dbReference type="PROSITE" id="PS50902"/>
    </source>
</evidence>
<protein>
    <recommendedName>
        <fullName evidence="7">Flavodoxin-like domain-containing protein</fullName>
    </recommendedName>
</protein>
<organism evidence="8 9">
    <name type="scientific">Candidatus Chisholmbacteria bacterium RIFCSPHIGHO2_01_FULL_52_32</name>
    <dbReference type="NCBI Taxonomy" id="1797591"/>
    <lineage>
        <taxon>Bacteria</taxon>
        <taxon>Candidatus Chisholmiibacteriota</taxon>
    </lineage>
</organism>
<keyword evidence="6" id="KW-0249">Electron transport</keyword>
<gene>
    <name evidence="8" type="ORF">A2786_05010</name>
</gene>
<dbReference type="SUPFAM" id="SSF52218">
    <property type="entry name" value="Flavoproteins"/>
    <property type="match status" value="1"/>
</dbReference>
<accession>A0A1G1VTR6</accession>
<feature type="domain" description="Flavodoxin-like" evidence="7">
    <location>
        <begin position="3"/>
        <end position="148"/>
    </location>
</feature>
<proteinExistence type="inferred from homology"/>
<reference evidence="8 9" key="1">
    <citation type="journal article" date="2016" name="Nat. Commun.">
        <title>Thousands of microbial genomes shed light on interconnected biogeochemical processes in an aquifer system.</title>
        <authorList>
            <person name="Anantharaman K."/>
            <person name="Brown C.T."/>
            <person name="Hug L.A."/>
            <person name="Sharon I."/>
            <person name="Castelle C.J."/>
            <person name="Probst A.J."/>
            <person name="Thomas B.C."/>
            <person name="Singh A."/>
            <person name="Wilkins M.J."/>
            <person name="Karaoz U."/>
            <person name="Brodie E.L."/>
            <person name="Williams K.H."/>
            <person name="Hubbard S.S."/>
            <person name="Banfield J.F."/>
        </authorList>
    </citation>
    <scope>NUCLEOTIDE SEQUENCE [LARGE SCALE GENOMIC DNA]</scope>
</reference>
<dbReference type="PANTHER" id="PTHR42809:SF1">
    <property type="entry name" value="FLAVODOXIN 1"/>
    <property type="match status" value="1"/>
</dbReference>
<sequence>MNILIVYATNSGGTQIASQSIQEVLTGKTHTVVVKQAAQTSPPELGQYDLVILGSPSWDYEGQEGLPHADFIDLIKKCQGTTFEGKKFAVFGLGDSSYTHFCGAVNHLEEFVTSVKGTKSGESLKIDGFYFNQEKNTELIRSWTEGLSQTLV</sequence>